<dbReference type="RefSeq" id="WP_245195445.1">
    <property type="nucleotide sequence ID" value="NZ_CP072611.1"/>
</dbReference>
<dbReference type="InterPro" id="IPR036596">
    <property type="entry name" value="Cyt-C_aa3_sf"/>
</dbReference>
<dbReference type="Proteomes" id="UP001597371">
    <property type="component" value="Unassembled WGS sequence"/>
</dbReference>
<dbReference type="InterPro" id="IPR012422">
    <property type="entry name" value="Cyt_c_oxidase_su4_bac-aa3"/>
</dbReference>
<sequence length="74" mass="8149">MAEELKNEPITYAAMDYAEHERTYTRFLWLVKYGTIVTVAILLGMLAGLIGSWGVIGSVFVFVASTAVLSYVLS</sequence>
<dbReference type="SUPFAM" id="SSF81469">
    <property type="entry name" value="Bacterial aa3 type cytochrome c oxidase subunit IV"/>
    <property type="match status" value="1"/>
</dbReference>
<evidence type="ECO:0000256" key="1">
    <source>
        <dbReference type="SAM" id="Phobius"/>
    </source>
</evidence>
<proteinExistence type="predicted"/>
<evidence type="ECO:0000313" key="3">
    <source>
        <dbReference type="EMBL" id="MFD2236412.1"/>
    </source>
</evidence>
<feature type="domain" description="Cytochrome c oxidase subunit IV bacterial aa3 type" evidence="2">
    <location>
        <begin position="13"/>
        <end position="48"/>
    </location>
</feature>
<dbReference type="Pfam" id="PF07835">
    <property type="entry name" value="COX4_pro_2"/>
    <property type="match status" value="1"/>
</dbReference>
<feature type="transmembrane region" description="Helical" evidence="1">
    <location>
        <begin position="53"/>
        <end position="73"/>
    </location>
</feature>
<keyword evidence="4" id="KW-1185">Reference proteome</keyword>
<reference evidence="4" key="1">
    <citation type="journal article" date="2019" name="Int. J. Syst. Evol. Microbiol.">
        <title>The Global Catalogue of Microorganisms (GCM) 10K type strain sequencing project: providing services to taxonomists for standard genome sequencing and annotation.</title>
        <authorList>
            <consortium name="The Broad Institute Genomics Platform"/>
            <consortium name="The Broad Institute Genome Sequencing Center for Infectious Disease"/>
            <person name="Wu L."/>
            <person name="Ma J."/>
        </authorList>
    </citation>
    <scope>NUCLEOTIDE SEQUENCE [LARGE SCALE GENOMIC DNA]</scope>
    <source>
        <strain evidence="4">ZS-35-S2</strain>
    </source>
</reference>
<protein>
    <submittedName>
        <fullName evidence="3">Aa3-type cytochrome c oxidase subunit IV</fullName>
    </submittedName>
</protein>
<keyword evidence="1" id="KW-0472">Membrane</keyword>
<keyword evidence="1" id="KW-0812">Transmembrane</keyword>
<feature type="transmembrane region" description="Helical" evidence="1">
    <location>
        <begin position="27"/>
        <end position="47"/>
    </location>
</feature>
<gene>
    <name evidence="3" type="ORF">ACFSKQ_02900</name>
</gene>
<accession>A0ABW5CIM4</accession>
<evidence type="ECO:0000313" key="4">
    <source>
        <dbReference type="Proteomes" id="UP001597371"/>
    </source>
</evidence>
<dbReference type="Gene3D" id="1.20.5.160">
    <property type="entry name" value="Bacterial aa3 type cytochrome c oxidase subunit IV"/>
    <property type="match status" value="1"/>
</dbReference>
<name>A0ABW5CIM4_9HYPH</name>
<comment type="caution">
    <text evidence="3">The sequence shown here is derived from an EMBL/GenBank/DDBJ whole genome shotgun (WGS) entry which is preliminary data.</text>
</comment>
<evidence type="ECO:0000259" key="2">
    <source>
        <dbReference type="Pfam" id="PF07835"/>
    </source>
</evidence>
<keyword evidence="1" id="KW-1133">Transmembrane helix</keyword>
<dbReference type="EMBL" id="JBHUIJ010000002">
    <property type="protein sequence ID" value="MFD2236412.1"/>
    <property type="molecule type" value="Genomic_DNA"/>
</dbReference>
<organism evidence="3 4">
    <name type="scientific">Aureimonas populi</name>
    <dbReference type="NCBI Taxonomy" id="1701758"/>
    <lineage>
        <taxon>Bacteria</taxon>
        <taxon>Pseudomonadati</taxon>
        <taxon>Pseudomonadota</taxon>
        <taxon>Alphaproteobacteria</taxon>
        <taxon>Hyphomicrobiales</taxon>
        <taxon>Aurantimonadaceae</taxon>
        <taxon>Aureimonas</taxon>
    </lineage>
</organism>